<accession>A0A1I7I2F5</accession>
<dbReference type="AlphaFoldDB" id="A0A1I7I2F5"/>
<reference evidence="1 2" key="1">
    <citation type="submission" date="2016-10" db="EMBL/GenBank/DDBJ databases">
        <authorList>
            <person name="de Groot N.N."/>
        </authorList>
    </citation>
    <scope>NUCLEOTIDE SEQUENCE [LARGE SCALE GENOMIC DNA]</scope>
    <source>
        <strain evidence="1 2">CGMCC 1.12333</strain>
    </source>
</reference>
<dbReference type="Proteomes" id="UP000199138">
    <property type="component" value="Unassembled WGS sequence"/>
</dbReference>
<dbReference type="EMBL" id="FPBK01000012">
    <property type="protein sequence ID" value="SFU67104.1"/>
    <property type="molecule type" value="Genomic_DNA"/>
</dbReference>
<keyword evidence="2" id="KW-1185">Reference proteome</keyword>
<sequence length="123" mass="14251">MSVFVINKRFDGNYKFVFSNRKGKIIFTSISCKRKSDCQLIIEALQNNYDMFVITKTKTPRGKFFFRVSKGGLVLASSRRYASDYSLQKGIDYANRWIEQSEMLDLPEEDDVFSTPAEDIFTS</sequence>
<name>A0A1I7I2F5_9FLAO</name>
<organism evidence="1 2">
    <name type="scientific">Pustulibacterium marinum</name>
    <dbReference type="NCBI Taxonomy" id="1224947"/>
    <lineage>
        <taxon>Bacteria</taxon>
        <taxon>Pseudomonadati</taxon>
        <taxon>Bacteroidota</taxon>
        <taxon>Flavobacteriia</taxon>
        <taxon>Flavobacteriales</taxon>
        <taxon>Flavobacteriaceae</taxon>
        <taxon>Pustulibacterium</taxon>
    </lineage>
</organism>
<evidence type="ECO:0000313" key="2">
    <source>
        <dbReference type="Proteomes" id="UP000199138"/>
    </source>
</evidence>
<dbReference type="RefSeq" id="WP_093025886.1">
    <property type="nucleotide sequence ID" value="NZ_FPBK01000012.1"/>
</dbReference>
<gene>
    <name evidence="1" type="ORF">SAMN05216480_11296</name>
</gene>
<dbReference type="Gene3D" id="2.30.29.80">
    <property type="match status" value="1"/>
</dbReference>
<dbReference type="InterPro" id="IPR036913">
    <property type="entry name" value="YegP-like_sf"/>
</dbReference>
<proteinExistence type="predicted"/>
<evidence type="ECO:0000313" key="1">
    <source>
        <dbReference type="EMBL" id="SFU67104.1"/>
    </source>
</evidence>
<protein>
    <recommendedName>
        <fullName evidence="3">DUF1508 domain-containing protein</fullName>
    </recommendedName>
</protein>
<dbReference type="SUPFAM" id="SSF160113">
    <property type="entry name" value="YegP-like"/>
    <property type="match status" value="2"/>
</dbReference>
<evidence type="ECO:0008006" key="3">
    <source>
        <dbReference type="Google" id="ProtNLM"/>
    </source>
</evidence>
<dbReference type="OrthoDB" id="1439045at2"/>